<evidence type="ECO:0000313" key="2">
    <source>
        <dbReference type="Proteomes" id="UP000466692"/>
    </source>
</evidence>
<keyword evidence="1" id="KW-0808">Transferase</keyword>
<comment type="caution">
    <text evidence="1">The sequence shown here is derived from an EMBL/GenBank/DDBJ whole genome shotgun (WGS) entry which is preliminary data.</text>
</comment>
<dbReference type="EMBL" id="WMEU01000005">
    <property type="protein sequence ID" value="MYL54675.1"/>
    <property type="molecule type" value="Genomic_DNA"/>
</dbReference>
<sequence length="283" mass="32511">MLQVSGNPFQITESLNVGRMEKEILQQMQNVGELYAYPSIQSLLFDITFRKNMMESAKDMNESDVSFEGFAYATCNLTYWNLTPAGGFLIKPYVLPSDAIRDIFSENSSLYAFECATASVINFYHAMLNSIGTSMFNAYFPNLYLYSWHTDPDLGLYTFYANHYLPGDVVYFSNPDFSQENSSYRGENAIAMTGGKFFGHGIGIETAEEIIQFLNEKRRPRSKQSAYLTRSVTRLSQESLEKFAYQQRDYNVQKMSLFVIHHNITSISSSHYLRYLLKGTRRI</sequence>
<name>A0ACC7VJ80_9BACI</name>
<evidence type="ECO:0000313" key="1">
    <source>
        <dbReference type="EMBL" id="MYL54675.1"/>
    </source>
</evidence>
<keyword evidence="2" id="KW-1185">Reference proteome</keyword>
<protein>
    <submittedName>
        <fullName evidence="1">Protein-glutamine gamma-glutamyltransferase</fullName>
        <ecNumber evidence="1">2.3.2.13</ecNumber>
    </submittedName>
</protein>
<accession>A0ACC7VJ80</accession>
<gene>
    <name evidence="1" type="ORF">GLW08_15170</name>
</gene>
<reference evidence="1" key="1">
    <citation type="submission" date="2019-11" db="EMBL/GenBank/DDBJ databases">
        <title>Genome sequences of 17 halophilic strains isolated from different environments.</title>
        <authorList>
            <person name="Furrow R.E."/>
        </authorList>
    </citation>
    <scope>NUCLEOTIDE SEQUENCE</scope>
    <source>
        <strain evidence="1">22510_22_Filter</strain>
    </source>
</reference>
<proteinExistence type="predicted"/>
<keyword evidence="1" id="KW-0012">Acyltransferase</keyword>
<organism evidence="1 2">
    <name type="scientific">Pontibacillus yanchengensis</name>
    <dbReference type="NCBI Taxonomy" id="462910"/>
    <lineage>
        <taxon>Bacteria</taxon>
        <taxon>Bacillati</taxon>
        <taxon>Bacillota</taxon>
        <taxon>Bacilli</taxon>
        <taxon>Bacillales</taxon>
        <taxon>Bacillaceae</taxon>
        <taxon>Pontibacillus</taxon>
    </lineage>
</organism>
<dbReference type="Proteomes" id="UP000466692">
    <property type="component" value="Unassembled WGS sequence"/>
</dbReference>
<dbReference type="EC" id="2.3.2.13" evidence="1"/>